<dbReference type="GO" id="GO:0004435">
    <property type="term" value="F:phosphatidylinositol-4,5-bisphosphate phospholipase C activity"/>
    <property type="evidence" value="ECO:0007669"/>
    <property type="project" value="UniProtKB-EC"/>
</dbReference>
<dbReference type="EC" id="3.1.4.11" evidence="4"/>
<keyword evidence="9" id="KW-1185">Reference proteome</keyword>
<dbReference type="InterPro" id="IPR000008">
    <property type="entry name" value="C2_dom"/>
</dbReference>
<keyword evidence="2" id="KW-0963">Cytoplasm</keyword>
<dbReference type="InterPro" id="IPR001711">
    <property type="entry name" value="PLipase_C_Pinositol-sp_Y"/>
</dbReference>
<dbReference type="GO" id="GO:0046488">
    <property type="term" value="P:phosphatidylinositol metabolic process"/>
    <property type="evidence" value="ECO:0007669"/>
    <property type="project" value="TreeGrafter"/>
</dbReference>
<evidence type="ECO:0000256" key="4">
    <source>
        <dbReference type="RuleBase" id="RU361133"/>
    </source>
</evidence>
<dbReference type="InterPro" id="IPR000909">
    <property type="entry name" value="PLipase_C_PInositol-sp_X_dom"/>
</dbReference>
<dbReference type="Pfam" id="PF00168">
    <property type="entry name" value="C2"/>
    <property type="match status" value="1"/>
</dbReference>
<evidence type="ECO:0000256" key="1">
    <source>
        <dbReference type="ARBA" id="ARBA00004496"/>
    </source>
</evidence>
<dbReference type="InterPro" id="IPR001192">
    <property type="entry name" value="PI-PLC_fam"/>
</dbReference>
<comment type="catalytic activity">
    <reaction evidence="4">
        <text>a 1,2-diacyl-sn-glycero-3-phospho-(1D-myo-inositol-4,5-bisphosphate) + H2O = 1D-myo-inositol 1,4,5-trisphosphate + a 1,2-diacyl-sn-glycerol + H(+)</text>
        <dbReference type="Rhea" id="RHEA:33179"/>
        <dbReference type="ChEBI" id="CHEBI:15377"/>
        <dbReference type="ChEBI" id="CHEBI:15378"/>
        <dbReference type="ChEBI" id="CHEBI:17815"/>
        <dbReference type="ChEBI" id="CHEBI:58456"/>
        <dbReference type="ChEBI" id="CHEBI:203600"/>
        <dbReference type="EC" id="3.1.4.11"/>
    </reaction>
</comment>
<dbReference type="SMART" id="SM00149">
    <property type="entry name" value="PLCYc"/>
    <property type="match status" value="1"/>
</dbReference>
<accession>A0A368G8L5</accession>
<keyword evidence="3" id="KW-0807">Transducer</keyword>
<dbReference type="PANTHER" id="PTHR10336">
    <property type="entry name" value="PHOSPHOINOSITIDE-SPECIFIC PHOSPHOLIPASE C FAMILY PROTEIN"/>
    <property type="match status" value="1"/>
</dbReference>
<dbReference type="SMART" id="SM00148">
    <property type="entry name" value="PLCXc"/>
    <property type="match status" value="1"/>
</dbReference>
<feature type="domain" description="C2" evidence="6">
    <location>
        <begin position="700"/>
        <end position="823"/>
    </location>
</feature>
<name>A0A368G8L5_ANCCA</name>
<reference evidence="8 9" key="1">
    <citation type="submission" date="2014-10" db="EMBL/GenBank/DDBJ databases">
        <title>Draft genome of the hookworm Ancylostoma caninum.</title>
        <authorList>
            <person name="Mitreva M."/>
        </authorList>
    </citation>
    <scope>NUCLEOTIDE SEQUENCE [LARGE SCALE GENOMIC DNA]</scope>
    <source>
        <strain evidence="8 9">Baltimore</strain>
    </source>
</reference>
<comment type="caution">
    <text evidence="8">The sequence shown here is derived from an EMBL/GenBank/DDBJ whole genome shotgun (WGS) entry which is preliminary data.</text>
</comment>
<dbReference type="PROSITE" id="PS50007">
    <property type="entry name" value="PIPLC_X_DOMAIN"/>
    <property type="match status" value="1"/>
</dbReference>
<dbReference type="CDD" id="cd00275">
    <property type="entry name" value="C2_PLC_like"/>
    <property type="match status" value="1"/>
</dbReference>
<dbReference type="SMART" id="SM00239">
    <property type="entry name" value="C2"/>
    <property type="match status" value="1"/>
</dbReference>
<dbReference type="InterPro" id="IPR011993">
    <property type="entry name" value="PH-like_dom_sf"/>
</dbReference>
<dbReference type="SUPFAM" id="SSF50729">
    <property type="entry name" value="PH domain-like"/>
    <property type="match status" value="1"/>
</dbReference>
<protein>
    <recommendedName>
        <fullName evidence="4">Phosphoinositide phospholipase C</fullName>
        <ecNumber evidence="4">3.1.4.11</ecNumber>
    </recommendedName>
</protein>
<dbReference type="CDD" id="cd16206">
    <property type="entry name" value="EFh_PRIP"/>
    <property type="match status" value="1"/>
</dbReference>
<proteinExistence type="predicted"/>
<dbReference type="SUPFAM" id="SSF51695">
    <property type="entry name" value="PLC-like phosphodiesterases"/>
    <property type="match status" value="1"/>
</dbReference>
<dbReference type="EMBL" id="JOJR01000269">
    <property type="protein sequence ID" value="RCN40754.1"/>
    <property type="molecule type" value="Genomic_DNA"/>
</dbReference>
<evidence type="ECO:0000259" key="6">
    <source>
        <dbReference type="PROSITE" id="PS50004"/>
    </source>
</evidence>
<dbReference type="GO" id="GO:0048015">
    <property type="term" value="P:phosphatidylinositol-mediated signaling"/>
    <property type="evidence" value="ECO:0007669"/>
    <property type="project" value="TreeGrafter"/>
</dbReference>
<dbReference type="Gene3D" id="2.30.29.30">
    <property type="entry name" value="Pleckstrin-homology domain (PH domain)/Phosphotyrosine-binding domain (PTB)"/>
    <property type="match status" value="1"/>
</dbReference>
<evidence type="ECO:0000256" key="2">
    <source>
        <dbReference type="ARBA" id="ARBA00022490"/>
    </source>
</evidence>
<dbReference type="PANTHER" id="PTHR10336:SF196">
    <property type="entry name" value="PHOSPHOINOSITIDE PHOSPHOLIPASE C"/>
    <property type="match status" value="1"/>
</dbReference>
<evidence type="ECO:0000313" key="8">
    <source>
        <dbReference type="EMBL" id="RCN40754.1"/>
    </source>
</evidence>
<feature type="region of interest" description="Disordered" evidence="5">
    <location>
        <begin position="535"/>
        <end position="554"/>
    </location>
</feature>
<dbReference type="STRING" id="29170.A0A368G8L5"/>
<comment type="subcellular location">
    <subcellularLocation>
        <location evidence="1">Cytoplasm</location>
    </subcellularLocation>
</comment>
<dbReference type="SUPFAM" id="SSF47473">
    <property type="entry name" value="EF-hand"/>
    <property type="match status" value="1"/>
</dbReference>
<organism evidence="8 9">
    <name type="scientific">Ancylostoma caninum</name>
    <name type="common">Dog hookworm</name>
    <dbReference type="NCBI Taxonomy" id="29170"/>
    <lineage>
        <taxon>Eukaryota</taxon>
        <taxon>Metazoa</taxon>
        <taxon>Ecdysozoa</taxon>
        <taxon>Nematoda</taxon>
        <taxon>Chromadorea</taxon>
        <taxon>Rhabditida</taxon>
        <taxon>Rhabditina</taxon>
        <taxon>Rhabditomorpha</taxon>
        <taxon>Strongyloidea</taxon>
        <taxon>Ancylostomatidae</taxon>
        <taxon>Ancylostomatinae</taxon>
        <taxon>Ancylostoma</taxon>
    </lineage>
</organism>
<keyword evidence="4" id="KW-0378">Hydrolase</keyword>
<dbReference type="FunFam" id="1.10.238.10:FF:000005">
    <property type="entry name" value="Phosphoinositide phospholipase C"/>
    <property type="match status" value="1"/>
</dbReference>
<evidence type="ECO:0000256" key="3">
    <source>
        <dbReference type="ARBA" id="ARBA00023224"/>
    </source>
</evidence>
<dbReference type="FunFam" id="3.20.20.190:FF:000046">
    <property type="entry name" value="Phosphoinositide phospholipase C"/>
    <property type="match status" value="1"/>
</dbReference>
<dbReference type="InterPro" id="IPR001849">
    <property type="entry name" value="PH_domain"/>
</dbReference>
<dbReference type="GO" id="GO:0032228">
    <property type="term" value="P:regulation of synaptic transmission, GABAergic"/>
    <property type="evidence" value="ECO:0007669"/>
    <property type="project" value="TreeGrafter"/>
</dbReference>
<dbReference type="CDD" id="cd08558">
    <property type="entry name" value="PI-PLCc_eukaryota"/>
    <property type="match status" value="1"/>
</dbReference>
<dbReference type="FunFam" id="2.30.29.30:FF:000025">
    <property type="entry name" value="Phosphoinositide phospholipase C"/>
    <property type="match status" value="1"/>
</dbReference>
<dbReference type="PROSITE" id="PS50004">
    <property type="entry name" value="C2"/>
    <property type="match status" value="1"/>
</dbReference>
<dbReference type="InterPro" id="IPR017946">
    <property type="entry name" value="PLC-like_Pdiesterase_TIM-brl"/>
</dbReference>
<evidence type="ECO:0000256" key="5">
    <source>
        <dbReference type="SAM" id="MobiDB-lite"/>
    </source>
</evidence>
<keyword evidence="4" id="KW-0442">Lipid degradation</keyword>
<dbReference type="GO" id="GO:0007214">
    <property type="term" value="P:gamma-aminobutyric acid signaling pathway"/>
    <property type="evidence" value="ECO:0007669"/>
    <property type="project" value="TreeGrafter"/>
</dbReference>
<dbReference type="InterPro" id="IPR015359">
    <property type="entry name" value="PLC_EF-hand-like"/>
</dbReference>
<dbReference type="GO" id="GO:0016042">
    <property type="term" value="P:lipid catabolic process"/>
    <property type="evidence" value="ECO:0007669"/>
    <property type="project" value="UniProtKB-KW"/>
</dbReference>
<dbReference type="Gene3D" id="2.60.40.150">
    <property type="entry name" value="C2 domain"/>
    <property type="match status" value="1"/>
</dbReference>
<dbReference type="InterPro" id="IPR011992">
    <property type="entry name" value="EF-hand-dom_pair"/>
</dbReference>
<sequence>LNSCSLTSSRKALRSSLIKHVGRQKSPGRKTVSFSSKSDDKKISNVSDCWHFMQTGSEFVKLRGSNRHFRRFFRARLFSVLMPTFHIFDGLRPTRSRTKRENVVRSVAIEDIREVRLGKNTEQLRLSDSNFGDLQDECLFSVIYGDDYETLDLVASCADDANIWVTGLMALTSTKYDCKPTTIAWATLRERLVSSSFQKYVMSSTKKIRKKFRTIYENAIIWLGSVFDEEDPDRKGFIDENTAVKLIRQTNPTLALSRIKNKVKEAGCSLDAVKRGKIHKDEFVELYKEIATRPEVYFLMVRYANKDYLSCQDLRLFLETEQGMVGVTTEFCENVVEQYEPSPEAKQNNFMTVDGFTAFLLSKDCSIFDPSHSRVWMDMKQPFSKYFIASSHKTYLVEDQQGPANVDGLTSALKRNCRVIELDLWDPTESNGEIEPMVKNGLLALSKIPLSEALKTIRESAFDRSRYPLILRLSVHCSCEWQKVAAKLIVTHLGTKLYLPSADPTDWSKEKAIPTPWDFQQRILIMGKRLCCSSESGEVSEDDDGIASTSRRKSRRKLLTTEAKNPKKCWKFSRIRLCRELSDLVPPFLQVKTVQDLMATAPNSQTMNPRQHVAYLSETTALRLTHTYAQEFAQTSRDYVVCVSPNVTRADSSNLNPQEFWNHGIQMVGINCQTPGLMVDLQEGRFAENGGCGYVLKPSVMNEDLFVAGDKLPNTPQILHLRILSGQQLPRPRGSNAKGDSSDPFVVIEVFGIPGDCAEERTKTIRNDGERFFHCFHFSIRKRNGHNPSFDESFQFQVSVPELALVRFLVLDDDFIGWAVFLC</sequence>
<evidence type="ECO:0000259" key="7">
    <source>
        <dbReference type="PROSITE" id="PS50008"/>
    </source>
</evidence>
<evidence type="ECO:0000313" key="9">
    <source>
        <dbReference type="Proteomes" id="UP000252519"/>
    </source>
</evidence>
<feature type="non-terminal residue" evidence="8">
    <location>
        <position position="1"/>
    </location>
</feature>
<gene>
    <name evidence="8" type="ORF">ANCCAN_13302</name>
</gene>
<dbReference type="SUPFAM" id="SSF49562">
    <property type="entry name" value="C2 domain (Calcium/lipid-binding domain, CaLB)"/>
    <property type="match status" value="1"/>
</dbReference>
<dbReference type="OrthoDB" id="269822at2759"/>
<dbReference type="Pfam" id="PF09279">
    <property type="entry name" value="EF-hand_like"/>
    <property type="match status" value="1"/>
</dbReference>
<dbReference type="InterPro" id="IPR035892">
    <property type="entry name" value="C2_domain_sf"/>
</dbReference>
<dbReference type="Proteomes" id="UP000252519">
    <property type="component" value="Unassembled WGS sequence"/>
</dbReference>
<dbReference type="PRINTS" id="PR00390">
    <property type="entry name" value="PHPHLIPASEC"/>
</dbReference>
<dbReference type="Pfam" id="PF00387">
    <property type="entry name" value="PI-PLC-Y"/>
    <property type="match status" value="1"/>
</dbReference>
<dbReference type="AlphaFoldDB" id="A0A368G8L5"/>
<dbReference type="Pfam" id="PF00388">
    <property type="entry name" value="PI-PLC-X"/>
    <property type="match status" value="1"/>
</dbReference>
<feature type="domain" description="PI-PLC Y-box" evidence="7">
    <location>
        <begin position="581"/>
        <end position="701"/>
    </location>
</feature>
<dbReference type="PROSITE" id="PS50008">
    <property type="entry name" value="PIPLC_Y_DOMAIN"/>
    <property type="match status" value="1"/>
</dbReference>
<dbReference type="Pfam" id="PF16457">
    <property type="entry name" value="PH_12"/>
    <property type="match status" value="1"/>
</dbReference>
<keyword evidence="4" id="KW-0443">Lipid metabolism</keyword>
<dbReference type="Gene3D" id="1.10.238.10">
    <property type="entry name" value="EF-hand"/>
    <property type="match status" value="1"/>
</dbReference>
<dbReference type="GO" id="GO:0005737">
    <property type="term" value="C:cytoplasm"/>
    <property type="evidence" value="ECO:0007669"/>
    <property type="project" value="UniProtKB-SubCell"/>
</dbReference>
<dbReference type="GO" id="GO:0051209">
    <property type="term" value="P:release of sequestered calcium ion into cytosol"/>
    <property type="evidence" value="ECO:0007669"/>
    <property type="project" value="TreeGrafter"/>
</dbReference>
<dbReference type="Gene3D" id="3.20.20.190">
    <property type="entry name" value="Phosphatidylinositol (PI) phosphodiesterase"/>
    <property type="match status" value="1"/>
</dbReference>